<reference evidence="2 4" key="2">
    <citation type="journal article" date="2017" name="Infect. Genet. Evol.">
        <title>The new phylogeny of the genus Mycobacterium: The old and the news.</title>
        <authorList>
            <person name="Tortoli E."/>
            <person name="Fedrizzi T."/>
            <person name="Meehan C.J."/>
            <person name="Trovato A."/>
            <person name="Grottola A."/>
            <person name="Giacobazzi E."/>
            <person name="Serpini G.F."/>
            <person name="Tagliazucchi S."/>
            <person name="Fabio A."/>
            <person name="Bettua C."/>
            <person name="Bertorelli R."/>
            <person name="Frascaro F."/>
            <person name="De Sanctis V."/>
            <person name="Pecorari M."/>
            <person name="Jousson O."/>
            <person name="Segata N."/>
            <person name="Cirillo D.M."/>
        </authorList>
    </citation>
    <scope>NUCLEOTIDE SEQUENCE [LARGE SCALE GENOMIC DNA]</scope>
    <source>
        <strain evidence="2 4">NCTC 12882</strain>
    </source>
</reference>
<keyword evidence="3" id="KW-1185">Reference proteome</keyword>
<sequence>MRVDPELLRGFASQVDAASTTIGAAHVGRTVSTAGDGLPGSTTQWAARLVGDYLASVEGKIAKNVSDMGTAVRGAGDRYEVEDDALAAKFKGIFH</sequence>
<dbReference type="OrthoDB" id="4626779at2"/>
<evidence type="ECO:0000313" key="1">
    <source>
        <dbReference type="EMBL" id="ORV05623.1"/>
    </source>
</evidence>
<organism evidence="1 3">
    <name type="scientific">Mycobacterium celatum</name>
    <dbReference type="NCBI Taxonomy" id="28045"/>
    <lineage>
        <taxon>Bacteria</taxon>
        <taxon>Bacillati</taxon>
        <taxon>Actinomycetota</taxon>
        <taxon>Actinomycetes</taxon>
        <taxon>Mycobacteriales</taxon>
        <taxon>Mycobacteriaceae</taxon>
        <taxon>Mycobacterium</taxon>
    </lineage>
</organism>
<reference evidence="1 3" key="1">
    <citation type="submission" date="2016-01" db="EMBL/GenBank/DDBJ databases">
        <title>The new phylogeny of the genus Mycobacterium.</title>
        <authorList>
            <person name="Tarcisio F."/>
            <person name="Conor M."/>
            <person name="Antonella G."/>
            <person name="Elisabetta G."/>
            <person name="Giulia F.S."/>
            <person name="Sara T."/>
            <person name="Anna F."/>
            <person name="Clotilde B."/>
            <person name="Roberto B."/>
            <person name="Veronica D.S."/>
            <person name="Fabio R."/>
            <person name="Monica P."/>
            <person name="Olivier J."/>
            <person name="Enrico T."/>
            <person name="Nicola S."/>
        </authorList>
    </citation>
    <scope>NUCLEOTIDE SEQUENCE [LARGE SCALE GENOMIC DNA]</scope>
    <source>
        <strain evidence="1 3">DSM 44243</strain>
    </source>
</reference>
<evidence type="ECO:0000313" key="4">
    <source>
        <dbReference type="Proteomes" id="UP000230971"/>
    </source>
</evidence>
<comment type="caution">
    <text evidence="1">The sequence shown here is derived from an EMBL/GenBank/DDBJ whole genome shotgun (WGS) entry which is preliminary data.</text>
</comment>
<evidence type="ECO:0000313" key="3">
    <source>
        <dbReference type="Proteomes" id="UP000193907"/>
    </source>
</evidence>
<protein>
    <recommendedName>
        <fullName evidence="5">ESX-1 secretion-associated protein</fullName>
    </recommendedName>
</protein>
<dbReference type="EMBL" id="PDKV01000039">
    <property type="protein sequence ID" value="PIB74466.1"/>
    <property type="molecule type" value="Genomic_DNA"/>
</dbReference>
<proteinExistence type="predicted"/>
<name>A0A1X1RGY5_MYCCE</name>
<dbReference type="Pfam" id="PF10824">
    <property type="entry name" value="T7SS_ESX_EspC"/>
    <property type="match status" value="1"/>
</dbReference>
<evidence type="ECO:0000313" key="2">
    <source>
        <dbReference type="EMBL" id="PIB74466.1"/>
    </source>
</evidence>
<dbReference type="AlphaFoldDB" id="A0A1X1RGY5"/>
<evidence type="ECO:0008006" key="5">
    <source>
        <dbReference type="Google" id="ProtNLM"/>
    </source>
</evidence>
<dbReference type="GO" id="GO:0009306">
    <property type="term" value="P:protein secretion"/>
    <property type="evidence" value="ECO:0007669"/>
    <property type="project" value="InterPro"/>
</dbReference>
<dbReference type="EMBL" id="LQOM01000054">
    <property type="protein sequence ID" value="ORV05623.1"/>
    <property type="molecule type" value="Genomic_DNA"/>
</dbReference>
<gene>
    <name evidence="1" type="ORF">AWB95_00205</name>
    <name evidence="2" type="ORF">CQY23_21340</name>
</gene>
<accession>A0A1X1RGY5</accession>
<dbReference type="STRING" id="28045.AWB95_00205"/>
<dbReference type="Proteomes" id="UP000193907">
    <property type="component" value="Unassembled WGS sequence"/>
</dbReference>
<dbReference type="RefSeq" id="WP_062538768.1">
    <property type="nucleotide sequence ID" value="NZ_BBUN01000056.1"/>
</dbReference>
<dbReference type="Proteomes" id="UP000230971">
    <property type="component" value="Unassembled WGS sequence"/>
</dbReference>
<dbReference type="InterPro" id="IPR022536">
    <property type="entry name" value="EspC"/>
</dbReference>